<dbReference type="PANTHER" id="PTHR42690:SF1">
    <property type="entry name" value="THREONINE SYNTHASE-LIKE 2"/>
    <property type="match status" value="1"/>
</dbReference>
<gene>
    <name evidence="9" type="ordered locus">Cphamn1_0295</name>
</gene>
<dbReference type="NCBIfam" id="TIGR00260">
    <property type="entry name" value="thrC"/>
    <property type="match status" value="1"/>
</dbReference>
<organism evidence="9">
    <name type="scientific">Chlorobium phaeobacteroides (strain BS1)</name>
    <dbReference type="NCBI Taxonomy" id="331678"/>
    <lineage>
        <taxon>Bacteria</taxon>
        <taxon>Pseudomonadati</taxon>
        <taxon>Chlorobiota</taxon>
        <taxon>Chlorobiia</taxon>
        <taxon>Chlorobiales</taxon>
        <taxon>Chlorobiaceae</taxon>
        <taxon>Chlorobium/Pelodictyon group</taxon>
        <taxon>Chlorobium</taxon>
    </lineage>
</organism>
<keyword evidence="3 6" id="KW-0663">Pyridoxal phosphate</keyword>
<keyword evidence="4 9" id="KW-0456">Lyase</keyword>
<dbReference type="Gene3D" id="3.90.1380.10">
    <property type="entry name" value="Threonine synthase, N-terminal domain"/>
    <property type="match status" value="1"/>
</dbReference>
<feature type="domain" description="Threonine synthase N-terminal" evidence="8">
    <location>
        <begin position="3"/>
        <end position="80"/>
    </location>
</feature>
<reference evidence="9" key="1">
    <citation type="submission" date="2008-06" db="EMBL/GenBank/DDBJ databases">
        <title>Complete sequence of Chlorobium phaeobacteroides BS1.</title>
        <authorList>
            <consortium name="US DOE Joint Genome Institute"/>
            <person name="Lucas S."/>
            <person name="Copeland A."/>
            <person name="Lapidus A."/>
            <person name="Glavina del Rio T."/>
            <person name="Dalin E."/>
            <person name="Tice H."/>
            <person name="Bruce D."/>
            <person name="Goodwin L."/>
            <person name="Pitluck S."/>
            <person name="Schmutz J."/>
            <person name="Larimer F."/>
            <person name="Land M."/>
            <person name="Hauser L."/>
            <person name="Kyrpides N."/>
            <person name="Ovchinnikova G."/>
            <person name="Li T."/>
            <person name="Liu Z."/>
            <person name="Zhao F."/>
            <person name="Overmann J."/>
            <person name="Bryant D.A."/>
            <person name="Richardson P."/>
        </authorList>
    </citation>
    <scope>NUCLEOTIDE SEQUENCE [LARGE SCALE GENOMIC DNA]</scope>
    <source>
        <strain evidence="9">BS1</strain>
    </source>
</reference>
<accession>B3EL37</accession>
<evidence type="ECO:0000256" key="5">
    <source>
        <dbReference type="NCBIfam" id="TIGR00260"/>
    </source>
</evidence>
<comment type="similarity">
    <text evidence="2">Belongs to the threonine synthase family.</text>
</comment>
<protein>
    <recommendedName>
        <fullName evidence="5">Threonine synthase</fullName>
        <ecNumber evidence="5">4.2.3.1</ecNumber>
    </recommendedName>
</protein>
<comment type="cofactor">
    <cofactor evidence="1 6">
        <name>pyridoxal 5'-phosphate</name>
        <dbReference type="ChEBI" id="CHEBI:597326"/>
    </cofactor>
</comment>
<dbReference type="AlphaFoldDB" id="B3EL37"/>
<sequence length="439" mass="48319">MIFYSTNKQSTPASLKKATLEGLASDGGLYIPSAIPTFSKEEIALLEDAPFNDIAFAIAKKFNGGEIPDDHLWQIIESCFTFNTPLVELEKNTYVEELFHGPTLAFKDYGARFLAHLTGYFAQEDHTLITILVATSGDTGSAVAYGFKGVPNTRVVLLYPSGKVSRLQEQQLTTVGGNVTALEIYGDFDDCQRLVKQAFMDAELKQRLSLTSANSINISRLIPQTFYYAWGSLQLKARHPGKEALFSVPSGNYGNLTAGVLAKKMGFPIAHFIAGSNANDSVTRYLEEGRYEPHPTIGTLSSAMDVGNPSNFARLRHIYGDDYRAMAADISGHAISDTETLDTIRTVYDRFGYIMDPHTAVGFRALEKFRQANGASTEPAAIMSTAHPAKFIEAIKEALDRDITIPDRLQAVLDRKKIAIPISADYRELTEFLTGLDDR</sequence>
<dbReference type="Pfam" id="PF14821">
    <property type="entry name" value="Thr_synth_N"/>
    <property type="match status" value="1"/>
</dbReference>
<dbReference type="Gene3D" id="3.40.50.1100">
    <property type="match status" value="2"/>
</dbReference>
<evidence type="ECO:0000256" key="1">
    <source>
        <dbReference type="ARBA" id="ARBA00001933"/>
    </source>
</evidence>
<dbReference type="eggNOG" id="COG0498">
    <property type="taxonomic scope" value="Bacteria"/>
</dbReference>
<dbReference type="HOGENOM" id="CLU_015170_0_0_10"/>
<proteinExistence type="inferred from homology"/>
<evidence type="ECO:0000256" key="2">
    <source>
        <dbReference type="ARBA" id="ARBA00005517"/>
    </source>
</evidence>
<evidence type="ECO:0000259" key="8">
    <source>
        <dbReference type="Pfam" id="PF14821"/>
    </source>
</evidence>
<name>B3EL37_CHLPB</name>
<dbReference type="Pfam" id="PF00291">
    <property type="entry name" value="PALP"/>
    <property type="match status" value="1"/>
</dbReference>
<evidence type="ECO:0000256" key="4">
    <source>
        <dbReference type="ARBA" id="ARBA00023239"/>
    </source>
</evidence>
<dbReference type="InterPro" id="IPR036052">
    <property type="entry name" value="TrpB-like_PALP_sf"/>
</dbReference>
<dbReference type="STRING" id="331678.Cphamn1_0295"/>
<feature type="domain" description="Tryptophan synthase beta chain-like PALP" evidence="7">
    <location>
        <begin position="82"/>
        <end position="374"/>
    </location>
</feature>
<dbReference type="InterPro" id="IPR037158">
    <property type="entry name" value="Thr_synth_N_sf"/>
</dbReference>
<evidence type="ECO:0000313" key="9">
    <source>
        <dbReference type="EMBL" id="ACE03264.1"/>
    </source>
</evidence>
<dbReference type="InterPro" id="IPR004450">
    <property type="entry name" value="Thr_synthase-like"/>
</dbReference>
<dbReference type="SUPFAM" id="SSF53686">
    <property type="entry name" value="Tryptophan synthase beta subunit-like PLP-dependent enzymes"/>
    <property type="match status" value="1"/>
</dbReference>
<evidence type="ECO:0000256" key="3">
    <source>
        <dbReference type="ARBA" id="ARBA00022898"/>
    </source>
</evidence>
<dbReference type="EMBL" id="CP001101">
    <property type="protein sequence ID" value="ACE03264.1"/>
    <property type="molecule type" value="Genomic_DNA"/>
</dbReference>
<dbReference type="PANTHER" id="PTHR42690">
    <property type="entry name" value="THREONINE SYNTHASE FAMILY MEMBER"/>
    <property type="match status" value="1"/>
</dbReference>
<dbReference type="GO" id="GO:0009088">
    <property type="term" value="P:threonine biosynthetic process"/>
    <property type="evidence" value="ECO:0007669"/>
    <property type="project" value="UniProtKB-UniRule"/>
</dbReference>
<dbReference type="InterPro" id="IPR029144">
    <property type="entry name" value="Thr_synth_N"/>
</dbReference>
<dbReference type="OrthoDB" id="9763107at2"/>
<dbReference type="KEGG" id="cpb:Cphamn1_0295"/>
<dbReference type="InterPro" id="IPR001926">
    <property type="entry name" value="TrpB-like_PALP"/>
</dbReference>
<evidence type="ECO:0000256" key="6">
    <source>
        <dbReference type="PIRSR" id="PIRSR604450-51"/>
    </source>
</evidence>
<evidence type="ECO:0000259" key="7">
    <source>
        <dbReference type="Pfam" id="PF00291"/>
    </source>
</evidence>
<dbReference type="EC" id="4.2.3.1" evidence="5"/>
<feature type="modified residue" description="N6-(pyridoxal phosphate)lysine" evidence="6">
    <location>
        <position position="107"/>
    </location>
</feature>
<dbReference type="FunFam" id="3.40.50.1100:FF:000022">
    <property type="entry name" value="Threonine synthase"/>
    <property type="match status" value="1"/>
</dbReference>
<dbReference type="CDD" id="cd01560">
    <property type="entry name" value="Thr-synth_2"/>
    <property type="match status" value="1"/>
</dbReference>
<dbReference type="GO" id="GO:0004795">
    <property type="term" value="F:threonine synthase activity"/>
    <property type="evidence" value="ECO:0007669"/>
    <property type="project" value="UniProtKB-UniRule"/>
</dbReference>
<dbReference type="InterPro" id="IPR051166">
    <property type="entry name" value="Threonine_Synthase"/>
</dbReference>